<name>A0A161HLT3_9ASCO</name>
<dbReference type="KEGG" id="slb:AWJ20_2005"/>
<evidence type="ECO:0000313" key="2">
    <source>
        <dbReference type="Proteomes" id="UP000189580"/>
    </source>
</evidence>
<proteinExistence type="predicted"/>
<dbReference type="OrthoDB" id="7431549at2759"/>
<organism evidence="1 2">
    <name type="scientific">Sugiyamaella lignohabitans</name>
    <dbReference type="NCBI Taxonomy" id="796027"/>
    <lineage>
        <taxon>Eukaryota</taxon>
        <taxon>Fungi</taxon>
        <taxon>Dikarya</taxon>
        <taxon>Ascomycota</taxon>
        <taxon>Saccharomycotina</taxon>
        <taxon>Dipodascomycetes</taxon>
        <taxon>Dipodascales</taxon>
        <taxon>Trichomonascaceae</taxon>
        <taxon>Sugiyamaella</taxon>
    </lineage>
</organism>
<dbReference type="EMBL" id="CP014503">
    <property type="protein sequence ID" value="ANB14417.1"/>
    <property type="molecule type" value="Genomic_DNA"/>
</dbReference>
<dbReference type="AlphaFoldDB" id="A0A161HLT3"/>
<keyword evidence="2" id="KW-1185">Reference proteome</keyword>
<sequence>MAPSTAASMSASSNTMKGALPPNSKETFLRVDAACFMRILPTLVEPVKVTLLTNGFSQISLPTSWTCSLVVNTLTTPLGIPASSARYANANAEYGVSAAGLMTVVQPVATAAPTFLEIIEAGKFQGVMIPQTPTGCLIVWIRVLGF</sequence>
<dbReference type="GeneID" id="30033870"/>
<evidence type="ECO:0000313" key="1">
    <source>
        <dbReference type="EMBL" id="ANB14417.1"/>
    </source>
</evidence>
<dbReference type="RefSeq" id="XP_018736894.1">
    <property type="nucleotide sequence ID" value="XM_018878930.1"/>
</dbReference>
<reference evidence="1 2" key="1">
    <citation type="submission" date="2016-02" db="EMBL/GenBank/DDBJ databases">
        <title>Complete genome sequence and transcriptome regulation of the pentose utilising yeast Sugiyamaella lignohabitans.</title>
        <authorList>
            <person name="Bellasio M."/>
            <person name="Peymann A."/>
            <person name="Valli M."/>
            <person name="Sipitzky M."/>
            <person name="Graf A."/>
            <person name="Sauer M."/>
            <person name="Marx H."/>
            <person name="Mattanovich D."/>
        </authorList>
    </citation>
    <scope>NUCLEOTIDE SEQUENCE [LARGE SCALE GENOMIC DNA]</scope>
    <source>
        <strain evidence="1 2">CBS 10342</strain>
    </source>
</reference>
<accession>A0A161HLT3</accession>
<protein>
    <submittedName>
        <fullName evidence="1">Uncharacterized protein</fullName>
    </submittedName>
</protein>
<gene>
    <name evidence="1" type="ORF">AWJ20_2005</name>
</gene>
<dbReference type="Proteomes" id="UP000189580">
    <property type="component" value="Chromosome b"/>
</dbReference>